<dbReference type="AlphaFoldDB" id="A0A402CVF7"/>
<dbReference type="RefSeq" id="WP_119321343.1">
    <property type="nucleotide sequence ID" value="NZ_AP025739.1"/>
</dbReference>
<dbReference type="InterPro" id="IPR027417">
    <property type="entry name" value="P-loop_NTPase"/>
</dbReference>
<dbReference type="KEGG" id="ccot:CCAX7_24350"/>
<dbReference type="PROSITE" id="PS00211">
    <property type="entry name" value="ABC_TRANSPORTER_1"/>
    <property type="match status" value="2"/>
</dbReference>
<dbReference type="Gene3D" id="3.40.50.300">
    <property type="entry name" value="P-loop containing nucleotide triphosphate hydrolases"/>
    <property type="match status" value="2"/>
</dbReference>
<dbReference type="SMART" id="SM00382">
    <property type="entry name" value="AAA"/>
    <property type="match status" value="2"/>
</dbReference>
<accession>A0A402CVF7</accession>
<name>A0A402CVF7_9BACT</name>
<dbReference type="FunCoup" id="A0A402CVF7">
    <property type="interactions" value="430"/>
</dbReference>
<dbReference type="PANTHER" id="PTHR42855">
    <property type="entry name" value="ABC TRANSPORTER ATP-BINDING SUBUNIT"/>
    <property type="match status" value="1"/>
</dbReference>
<dbReference type="Proteomes" id="UP000287394">
    <property type="component" value="Chromosome"/>
</dbReference>
<evidence type="ECO:0000313" key="1">
    <source>
        <dbReference type="EMBL" id="BDI30384.1"/>
    </source>
</evidence>
<dbReference type="Pfam" id="PF00005">
    <property type="entry name" value="ABC_tran"/>
    <property type="match status" value="2"/>
</dbReference>
<dbReference type="GO" id="GO:0005524">
    <property type="term" value="F:ATP binding"/>
    <property type="evidence" value="ECO:0007669"/>
    <property type="project" value="UniProtKB-KW"/>
</dbReference>
<dbReference type="GO" id="GO:0016887">
    <property type="term" value="F:ATP hydrolysis activity"/>
    <property type="evidence" value="ECO:0007669"/>
    <property type="project" value="InterPro"/>
</dbReference>
<dbReference type="SUPFAM" id="SSF52540">
    <property type="entry name" value="P-loop containing nucleoside triphosphate hydrolases"/>
    <property type="match status" value="2"/>
</dbReference>
<reference evidence="1 2" key="1">
    <citation type="journal article" date="2019" name="Int. J. Syst. Evol. Microbiol.">
        <title>Capsulimonas corticalis gen. nov., sp. nov., an aerobic capsulated bacterium, of a novel bacterial order, Capsulimonadales ord. nov., of the class Armatimonadia of the phylum Armatimonadetes.</title>
        <authorList>
            <person name="Li J."/>
            <person name="Kudo C."/>
            <person name="Tonouchi A."/>
        </authorList>
    </citation>
    <scope>NUCLEOTIDE SEQUENCE [LARGE SCALE GENOMIC DNA]</scope>
    <source>
        <strain evidence="1 2">AX-7</strain>
    </source>
</reference>
<keyword evidence="1" id="KW-0547">Nucleotide-binding</keyword>
<dbReference type="InterPro" id="IPR051309">
    <property type="entry name" value="ABCF_ATPase"/>
</dbReference>
<dbReference type="InterPro" id="IPR003439">
    <property type="entry name" value="ABC_transporter-like_ATP-bd"/>
</dbReference>
<proteinExistence type="predicted"/>
<dbReference type="Gene3D" id="1.10.287.380">
    <property type="entry name" value="Valyl-tRNA synthetase, C-terminal domain"/>
    <property type="match status" value="1"/>
</dbReference>
<dbReference type="Pfam" id="PF12848">
    <property type="entry name" value="ABC_tran_Xtn"/>
    <property type="match status" value="1"/>
</dbReference>
<keyword evidence="2" id="KW-1185">Reference proteome</keyword>
<dbReference type="InterPro" id="IPR032781">
    <property type="entry name" value="ABC_tran_Xtn"/>
</dbReference>
<dbReference type="PANTHER" id="PTHR42855:SF1">
    <property type="entry name" value="ABC TRANSPORTER DOMAIN-CONTAINING PROTEIN"/>
    <property type="match status" value="1"/>
</dbReference>
<dbReference type="Pfam" id="PF16326">
    <property type="entry name" value="ABC_tran_CTD"/>
    <property type="match status" value="1"/>
</dbReference>
<dbReference type="PROSITE" id="PS50893">
    <property type="entry name" value="ABC_TRANSPORTER_2"/>
    <property type="match status" value="2"/>
</dbReference>
<dbReference type="EMBL" id="AP025739">
    <property type="protein sequence ID" value="BDI30384.1"/>
    <property type="molecule type" value="Genomic_DNA"/>
</dbReference>
<dbReference type="InterPro" id="IPR032524">
    <property type="entry name" value="ABC_tran_C"/>
</dbReference>
<dbReference type="InterPro" id="IPR037118">
    <property type="entry name" value="Val-tRNA_synth_C_sf"/>
</dbReference>
<dbReference type="OrthoDB" id="9760950at2"/>
<sequence>MALLLSCESLSKSYGARALFDGVSMGVSDGERLGLIGPNGAGKSTLLKIFAGAETPDSGTVSTRKGARFAYLPQEDLFPEGATTGEVLMEALADQHLEDYEKETEVNIILGQVGFADGSQVVDTLSGGWRKRLALARALILKCDMVFLDEPTNHLDMEGILWLEALLKNPGFGFVLITHDRVFLENVTSRMVELNRTYASGYLSIDGNYSEFLARKEELLEAQAHREHALAQQVKKEVEWLRRGPQARTTKAQYRIDAAGKMIESLSDIKQRNTQTSAQIDFTGSGRKTRELIVAHNIGKQLGGKTLFEDVSVVLSPGLKLGLLGPNGSGKTSLLRVLTGELEPDAGTIKRADQLNVVKFDQNRRSQLNLNQSLRTALAGDRDSVNYNGQTVHVSGWAKRFLFRTEQLDVPLSRLSGGEQARVLIAQLMLQPADLLILDEPTNDLDIDSLEVLEESLSDFPGALVLVTHDRYLLDRLCPDLLALDGRGGARFYAGYYQWEQAQRPAPKPKPAPAAAQPKRPSSSDRSAQRLARNEQRELEKIEETILAAEEELESFQAHLADPNVTADYKKLQEAIAAIETSTAKVAALYARWEELEARKG</sequence>
<protein>
    <submittedName>
        <fullName evidence="1">ABC transporter ATP-binding protein</fullName>
    </submittedName>
</protein>
<gene>
    <name evidence="1" type="ORF">CCAX7_24350</name>
</gene>
<dbReference type="InterPro" id="IPR003593">
    <property type="entry name" value="AAA+_ATPase"/>
</dbReference>
<evidence type="ECO:0000313" key="2">
    <source>
        <dbReference type="Proteomes" id="UP000287394"/>
    </source>
</evidence>
<dbReference type="InterPro" id="IPR017871">
    <property type="entry name" value="ABC_transporter-like_CS"/>
</dbReference>
<dbReference type="GO" id="GO:0003677">
    <property type="term" value="F:DNA binding"/>
    <property type="evidence" value="ECO:0007669"/>
    <property type="project" value="InterPro"/>
</dbReference>
<organism evidence="1 2">
    <name type="scientific">Capsulimonas corticalis</name>
    <dbReference type="NCBI Taxonomy" id="2219043"/>
    <lineage>
        <taxon>Bacteria</taxon>
        <taxon>Bacillati</taxon>
        <taxon>Armatimonadota</taxon>
        <taxon>Armatimonadia</taxon>
        <taxon>Capsulimonadales</taxon>
        <taxon>Capsulimonadaceae</taxon>
        <taxon>Capsulimonas</taxon>
    </lineage>
</organism>
<keyword evidence="1" id="KW-0067">ATP-binding</keyword>
<dbReference type="CDD" id="cd03221">
    <property type="entry name" value="ABCF_EF-3"/>
    <property type="match status" value="2"/>
</dbReference>